<evidence type="ECO:0000259" key="9">
    <source>
        <dbReference type="Pfam" id="PF25198"/>
    </source>
</evidence>
<evidence type="ECO:0000256" key="2">
    <source>
        <dbReference type="ARBA" id="ARBA00007886"/>
    </source>
</evidence>
<dbReference type="InterPro" id="IPR057336">
    <property type="entry name" value="GerAC_N"/>
</dbReference>
<dbReference type="Proteomes" id="UP000092024">
    <property type="component" value="Unassembled WGS sequence"/>
</dbReference>
<organism evidence="10 11">
    <name type="scientific">Paenibacillus oryzae</name>
    <dbReference type="NCBI Taxonomy" id="1844972"/>
    <lineage>
        <taxon>Bacteria</taxon>
        <taxon>Bacillati</taxon>
        <taxon>Bacillota</taxon>
        <taxon>Bacilli</taxon>
        <taxon>Bacillales</taxon>
        <taxon>Paenibacillaceae</taxon>
        <taxon>Paenibacillus</taxon>
    </lineage>
</organism>
<proteinExistence type="inferred from homology"/>
<evidence type="ECO:0000256" key="1">
    <source>
        <dbReference type="ARBA" id="ARBA00004635"/>
    </source>
</evidence>
<dbReference type="InterPro" id="IPR008844">
    <property type="entry name" value="Spore_GerAC-like"/>
</dbReference>
<keyword evidence="4" id="KW-0732">Signal</keyword>
<name>A0A1A5YPR6_9BACL</name>
<keyword evidence="11" id="KW-1185">Reference proteome</keyword>
<evidence type="ECO:0000259" key="8">
    <source>
        <dbReference type="Pfam" id="PF05504"/>
    </source>
</evidence>
<evidence type="ECO:0000313" key="11">
    <source>
        <dbReference type="Proteomes" id="UP000092024"/>
    </source>
</evidence>
<dbReference type="NCBIfam" id="TIGR02887">
    <property type="entry name" value="spore_ger_x_C"/>
    <property type="match status" value="1"/>
</dbReference>
<comment type="subcellular location">
    <subcellularLocation>
        <location evidence="1">Membrane</location>
        <topology evidence="1">Lipid-anchor</topology>
    </subcellularLocation>
</comment>
<dbReference type="InterPro" id="IPR038501">
    <property type="entry name" value="Spore_GerAC_C_sf"/>
</dbReference>
<dbReference type="GO" id="GO:0016020">
    <property type="term" value="C:membrane"/>
    <property type="evidence" value="ECO:0007669"/>
    <property type="project" value="UniProtKB-SubCell"/>
</dbReference>
<dbReference type="PROSITE" id="PS51257">
    <property type="entry name" value="PROKAR_LIPOPROTEIN"/>
    <property type="match status" value="1"/>
</dbReference>
<reference evidence="10 11" key="1">
    <citation type="submission" date="2016-05" db="EMBL/GenBank/DDBJ databases">
        <title>Paenibacillus oryzae. sp. nov., isolated from the rice root.</title>
        <authorList>
            <person name="Zhang J."/>
            <person name="Zhang X."/>
        </authorList>
    </citation>
    <scope>NUCLEOTIDE SEQUENCE [LARGE SCALE GENOMIC DNA]</scope>
    <source>
        <strain evidence="10 11">1DrF-4</strain>
    </source>
</reference>
<feature type="domain" description="Spore germination GerAC-like C-terminal" evidence="8">
    <location>
        <begin position="218"/>
        <end position="384"/>
    </location>
</feature>
<accession>A0A1A5YPR6</accession>
<evidence type="ECO:0000256" key="3">
    <source>
        <dbReference type="ARBA" id="ARBA00022544"/>
    </source>
</evidence>
<gene>
    <name evidence="10" type="ORF">A7K91_22180</name>
</gene>
<sequence>MSRGTRFLLLILAALLICLLLGGCWDRKEINDLALVTGVAIDQHGDKNVEITIQIFIPLGSTQGSDSLGKATSGTGTTFIQSASGENIADALSHLQMKFSREIFWGHSEVYIFGVDRVKKGISKDMDFLMRDSEPRERAFVFVSKGKAKKILEKHSILERNTSEVLREMANNRASITTTLAHLQEMLDNESKTALLPWVEPMHAPSEPDPTKGVGYISGTVILHNEKLAGIASNEDTRGLLWTIDEMHNATITIEPESSDGTLSVQLLRSRTRLVPAIKNGEWSVTIHVKCKNQLIQNESDININQSSESLQAIEEQLERSIEQRILQTFEDAKTKYKADIFNFAGAFHRKYPGIWKKHQKDWEEIFPKIKVAVKVEAEILRPGMFNTQQSG</sequence>
<keyword evidence="3" id="KW-0309">Germination</keyword>
<dbReference type="Gene3D" id="3.30.300.210">
    <property type="entry name" value="Nutrient germinant receptor protein C, domain 3"/>
    <property type="match status" value="1"/>
</dbReference>
<dbReference type="InterPro" id="IPR046953">
    <property type="entry name" value="Spore_GerAC-like_C"/>
</dbReference>
<comment type="similarity">
    <text evidence="2">Belongs to the GerABKC lipoprotein family.</text>
</comment>
<keyword evidence="7" id="KW-0449">Lipoprotein</keyword>
<evidence type="ECO:0000256" key="6">
    <source>
        <dbReference type="ARBA" id="ARBA00023139"/>
    </source>
</evidence>
<evidence type="ECO:0000313" key="10">
    <source>
        <dbReference type="EMBL" id="OBR67594.1"/>
    </source>
</evidence>
<dbReference type="OrthoDB" id="9816067at2"/>
<dbReference type="PANTHER" id="PTHR35789:SF1">
    <property type="entry name" value="SPORE GERMINATION PROTEIN B3"/>
    <property type="match status" value="1"/>
</dbReference>
<dbReference type="GO" id="GO:0009847">
    <property type="term" value="P:spore germination"/>
    <property type="evidence" value="ECO:0007669"/>
    <property type="project" value="InterPro"/>
</dbReference>
<evidence type="ECO:0000256" key="5">
    <source>
        <dbReference type="ARBA" id="ARBA00023136"/>
    </source>
</evidence>
<dbReference type="Pfam" id="PF25198">
    <property type="entry name" value="Spore_GerAC_N"/>
    <property type="match status" value="1"/>
</dbReference>
<protein>
    <submittedName>
        <fullName evidence="10">Uncharacterized protein</fullName>
    </submittedName>
</protein>
<dbReference type="PANTHER" id="PTHR35789">
    <property type="entry name" value="SPORE GERMINATION PROTEIN B3"/>
    <property type="match status" value="1"/>
</dbReference>
<dbReference type="STRING" id="1844972.A7K91_22180"/>
<comment type="caution">
    <text evidence="10">The sequence shown here is derived from an EMBL/GenBank/DDBJ whole genome shotgun (WGS) entry which is preliminary data.</text>
</comment>
<feature type="domain" description="Spore germination protein N-terminal" evidence="9">
    <location>
        <begin position="26"/>
        <end position="200"/>
    </location>
</feature>
<dbReference type="Pfam" id="PF05504">
    <property type="entry name" value="Spore_GerAC"/>
    <property type="match status" value="1"/>
</dbReference>
<dbReference type="EMBL" id="LYPA01000032">
    <property type="protein sequence ID" value="OBR67594.1"/>
    <property type="molecule type" value="Genomic_DNA"/>
</dbReference>
<keyword evidence="5" id="KW-0472">Membrane</keyword>
<keyword evidence="6" id="KW-0564">Palmitate</keyword>
<dbReference type="Gene3D" id="6.20.190.10">
    <property type="entry name" value="Nutrient germinant receptor protein C, domain 1"/>
    <property type="match status" value="1"/>
</dbReference>
<dbReference type="AlphaFoldDB" id="A0A1A5YPR6"/>
<evidence type="ECO:0000256" key="4">
    <source>
        <dbReference type="ARBA" id="ARBA00022729"/>
    </source>
</evidence>
<dbReference type="RefSeq" id="WP_068680414.1">
    <property type="nucleotide sequence ID" value="NZ_LYPA01000032.1"/>
</dbReference>
<evidence type="ECO:0000256" key="7">
    <source>
        <dbReference type="ARBA" id="ARBA00023288"/>
    </source>
</evidence>